<dbReference type="PANTHER" id="PTHR42953">
    <property type="entry name" value="HIGH-AFFINITY ZINC UPTAKE SYSTEM PROTEIN ZNUA-RELATED"/>
    <property type="match status" value="1"/>
</dbReference>
<dbReference type="GO" id="GO:0030001">
    <property type="term" value="P:metal ion transport"/>
    <property type="evidence" value="ECO:0007669"/>
    <property type="project" value="InterPro"/>
</dbReference>
<dbReference type="InterPro" id="IPR006127">
    <property type="entry name" value="ZnuA-like"/>
</dbReference>
<dbReference type="AlphaFoldDB" id="A0A429X3L7"/>
<dbReference type="RefSeq" id="WP_120119240.1">
    <property type="nucleotide sequence ID" value="NZ_QYTW02000026.1"/>
</dbReference>
<keyword evidence="4" id="KW-0175">Coiled coil</keyword>
<dbReference type="GO" id="GO:0007155">
    <property type="term" value="P:cell adhesion"/>
    <property type="evidence" value="ECO:0007669"/>
    <property type="project" value="InterPro"/>
</dbReference>
<dbReference type="InterPro" id="IPR050492">
    <property type="entry name" value="Bact_metal-bind_prot9"/>
</dbReference>
<evidence type="ECO:0000256" key="1">
    <source>
        <dbReference type="ARBA" id="ARBA00022448"/>
    </source>
</evidence>
<dbReference type="Gene3D" id="3.40.50.1980">
    <property type="entry name" value="Nitrogenase molybdenum iron protein domain"/>
    <property type="match status" value="3"/>
</dbReference>
<name>A0A429X3L7_SIMTE</name>
<evidence type="ECO:0000256" key="5">
    <source>
        <dbReference type="SAM" id="MobiDB-lite"/>
    </source>
</evidence>
<evidence type="ECO:0000256" key="3">
    <source>
        <dbReference type="RuleBase" id="RU003512"/>
    </source>
</evidence>
<dbReference type="SUPFAM" id="SSF53807">
    <property type="entry name" value="Helical backbone' metal receptor"/>
    <property type="match status" value="1"/>
</dbReference>
<dbReference type="PROSITE" id="PS51257">
    <property type="entry name" value="PROKAR_LIPOPROTEIN"/>
    <property type="match status" value="1"/>
</dbReference>
<dbReference type="OrthoDB" id="9810636at2"/>
<feature type="region of interest" description="Disordered" evidence="5">
    <location>
        <begin position="129"/>
        <end position="180"/>
    </location>
</feature>
<dbReference type="InterPro" id="IPR006128">
    <property type="entry name" value="Lipoprotein_PsaA-like"/>
</dbReference>
<evidence type="ECO:0000313" key="6">
    <source>
        <dbReference type="EMBL" id="RST57950.1"/>
    </source>
</evidence>
<dbReference type="Proteomes" id="UP000287296">
    <property type="component" value="Unassembled WGS sequence"/>
</dbReference>
<dbReference type="EMBL" id="QYTW02000026">
    <property type="protein sequence ID" value="RST57950.1"/>
    <property type="molecule type" value="Genomic_DNA"/>
</dbReference>
<dbReference type="Pfam" id="PF01297">
    <property type="entry name" value="ZnuA"/>
    <property type="match status" value="1"/>
</dbReference>
<evidence type="ECO:0000313" key="7">
    <source>
        <dbReference type="Proteomes" id="UP000287296"/>
    </source>
</evidence>
<organism evidence="6 7">
    <name type="scientific">Siminovitchia terrae</name>
    <name type="common">Bacillus terrae</name>
    <dbReference type="NCBI Taxonomy" id="1914933"/>
    <lineage>
        <taxon>Bacteria</taxon>
        <taxon>Bacillati</taxon>
        <taxon>Bacillota</taxon>
        <taxon>Bacilli</taxon>
        <taxon>Bacillales</taxon>
        <taxon>Bacillaceae</taxon>
        <taxon>Siminovitchia</taxon>
    </lineage>
</organism>
<dbReference type="PRINTS" id="PR00691">
    <property type="entry name" value="ADHESINB"/>
</dbReference>
<dbReference type="InterPro" id="IPR006129">
    <property type="entry name" value="AdhesinB"/>
</dbReference>
<feature type="coiled-coil region" evidence="4">
    <location>
        <begin position="190"/>
        <end position="235"/>
    </location>
</feature>
<keyword evidence="1 3" id="KW-0813">Transport</keyword>
<keyword evidence="2" id="KW-0732">Signal</keyword>
<comment type="similarity">
    <text evidence="3">Belongs to the bacterial solute-binding protein 9 family.</text>
</comment>
<dbReference type="PANTHER" id="PTHR42953:SF8">
    <property type="entry name" value="ZINT DOMAIN-CONTAINING PROTEIN"/>
    <property type="match status" value="1"/>
</dbReference>
<protein>
    <submittedName>
        <fullName evidence="6">Adhesin</fullName>
    </submittedName>
</protein>
<feature type="compositionally biased region" description="Basic and acidic residues" evidence="5">
    <location>
        <begin position="129"/>
        <end position="153"/>
    </location>
</feature>
<proteinExistence type="inferred from homology"/>
<evidence type="ECO:0000256" key="4">
    <source>
        <dbReference type="SAM" id="Coils"/>
    </source>
</evidence>
<evidence type="ECO:0000256" key="2">
    <source>
        <dbReference type="ARBA" id="ARBA00022729"/>
    </source>
</evidence>
<feature type="compositionally biased region" description="Basic and acidic residues" evidence="5">
    <location>
        <begin position="160"/>
        <end position="180"/>
    </location>
</feature>
<reference evidence="6 7" key="1">
    <citation type="submission" date="2018-12" db="EMBL/GenBank/DDBJ databases">
        <authorList>
            <person name="Sun L."/>
            <person name="Chen Z."/>
        </authorList>
    </citation>
    <scope>NUCLEOTIDE SEQUENCE [LARGE SCALE GENOMIC DNA]</scope>
    <source>
        <strain evidence="6 7">LMG 29736</strain>
    </source>
</reference>
<comment type="caution">
    <text evidence="6">The sequence shown here is derived from an EMBL/GenBank/DDBJ whole genome shotgun (WGS) entry which is preliminary data.</text>
</comment>
<gene>
    <name evidence="6" type="ORF">D5F11_020205</name>
</gene>
<sequence>MRTKSIFFTVVLIIAIFISGCHKSSPPHSNKNVNKNTSGTLKVYTTIFPIEDFTKKVGGKYVDVKSVYPAGADAHTFEPTLKTMMNIADADIFIYNGAGFETFIDKAEKTFANEKVKMVEASNGIELLSGHDHDHEEHGEAEHGNHDHHTHMEGDDDANDHDAHTENEHSDHDHHHDQDPHVWLDPIHAIKMAENIKEALSEAMPSAKDEFEQNFQDLKQKLEQLDVDLSEVIEATEHKDLLVSHASYGYWEHRYGIHQISITGLSPENEPSQKHLQNIIETAKKHNIHFIIYDQVPSAKVVNTVQKETGTKPITLHNLEYITEDDKTKKEDYFSLMNKNIDTLKIVLEN</sequence>
<accession>A0A429X3L7</accession>
<dbReference type="PRINTS" id="PR00690">
    <property type="entry name" value="ADHESNFAMILY"/>
</dbReference>
<dbReference type="GO" id="GO:0046872">
    <property type="term" value="F:metal ion binding"/>
    <property type="evidence" value="ECO:0007669"/>
    <property type="project" value="InterPro"/>
</dbReference>